<dbReference type="PROSITE" id="PS51819">
    <property type="entry name" value="VOC"/>
    <property type="match status" value="1"/>
</dbReference>
<accession>A0A1H0R7S3</accession>
<organism evidence="2 3">
    <name type="scientific">Lentzea jiangxiensis</name>
    <dbReference type="NCBI Taxonomy" id="641025"/>
    <lineage>
        <taxon>Bacteria</taxon>
        <taxon>Bacillati</taxon>
        <taxon>Actinomycetota</taxon>
        <taxon>Actinomycetes</taxon>
        <taxon>Pseudonocardiales</taxon>
        <taxon>Pseudonocardiaceae</taxon>
        <taxon>Lentzea</taxon>
    </lineage>
</organism>
<dbReference type="Gene3D" id="3.10.180.10">
    <property type="entry name" value="2,3-Dihydroxybiphenyl 1,2-Dioxygenase, domain 1"/>
    <property type="match status" value="1"/>
</dbReference>
<dbReference type="Proteomes" id="UP000199691">
    <property type="component" value="Unassembled WGS sequence"/>
</dbReference>
<evidence type="ECO:0000313" key="2">
    <source>
        <dbReference type="EMBL" id="SDP25547.1"/>
    </source>
</evidence>
<dbReference type="RefSeq" id="WP_090098511.1">
    <property type="nucleotide sequence ID" value="NZ_FNIX01000006.1"/>
</dbReference>
<dbReference type="Pfam" id="PF22677">
    <property type="entry name" value="Ble-like_N"/>
    <property type="match status" value="1"/>
</dbReference>
<dbReference type="PANTHER" id="PTHR33993">
    <property type="entry name" value="GLYOXALASE-RELATED"/>
    <property type="match status" value="1"/>
</dbReference>
<reference evidence="3" key="1">
    <citation type="submission" date="2016-10" db="EMBL/GenBank/DDBJ databases">
        <authorList>
            <person name="Varghese N."/>
            <person name="Submissions S."/>
        </authorList>
    </citation>
    <scope>NUCLEOTIDE SEQUENCE [LARGE SCALE GENOMIC DNA]</scope>
    <source>
        <strain evidence="3">CGMCC 4.6609</strain>
    </source>
</reference>
<sequence>MSRVKFELPADDLARATGFYRSVFGWSAQHLPFDYVLVDTDGDPVDVRDADGGISPRTEFVRGPVLIIEVPDLDAVAAEVAAAGGKLLNAKERVGDYGFSRYVEDTEGSVLCLWESIGERGERSAGEPVED</sequence>
<dbReference type="EMBL" id="FNIX01000006">
    <property type="protein sequence ID" value="SDP25547.1"/>
    <property type="molecule type" value="Genomic_DNA"/>
</dbReference>
<dbReference type="PANTHER" id="PTHR33993:SF2">
    <property type="entry name" value="VOC DOMAIN-CONTAINING PROTEIN"/>
    <property type="match status" value="1"/>
</dbReference>
<dbReference type="InterPro" id="IPR052164">
    <property type="entry name" value="Anthracycline_SecMetBiosynth"/>
</dbReference>
<dbReference type="SUPFAM" id="SSF54593">
    <property type="entry name" value="Glyoxalase/Bleomycin resistance protein/Dihydroxybiphenyl dioxygenase"/>
    <property type="match status" value="1"/>
</dbReference>
<feature type="domain" description="VOC" evidence="1">
    <location>
        <begin position="2"/>
        <end position="116"/>
    </location>
</feature>
<dbReference type="STRING" id="641025.SAMN05421507_106199"/>
<gene>
    <name evidence="2" type="ORF">SAMN05421507_106199</name>
</gene>
<dbReference type="InterPro" id="IPR053863">
    <property type="entry name" value="Glyoxy/Ble-like_N"/>
</dbReference>
<proteinExistence type="predicted"/>
<evidence type="ECO:0000313" key="3">
    <source>
        <dbReference type="Proteomes" id="UP000199691"/>
    </source>
</evidence>
<evidence type="ECO:0000259" key="1">
    <source>
        <dbReference type="PROSITE" id="PS51819"/>
    </source>
</evidence>
<name>A0A1H0R7S3_9PSEU</name>
<dbReference type="OrthoDB" id="9793039at2"/>
<dbReference type="InterPro" id="IPR029068">
    <property type="entry name" value="Glyas_Bleomycin-R_OHBP_Dase"/>
</dbReference>
<keyword evidence="3" id="KW-1185">Reference proteome</keyword>
<dbReference type="InterPro" id="IPR037523">
    <property type="entry name" value="VOC_core"/>
</dbReference>
<dbReference type="AlphaFoldDB" id="A0A1H0R7S3"/>
<protein>
    <recommendedName>
        <fullName evidence="1">VOC domain-containing protein</fullName>
    </recommendedName>
</protein>